<proteinExistence type="predicted"/>
<dbReference type="EMBL" id="ML120387">
    <property type="protein sequence ID" value="RPA99493.1"/>
    <property type="molecule type" value="Genomic_DNA"/>
</dbReference>
<organism evidence="1 2">
    <name type="scientific">Choiromyces venosus 120613-1</name>
    <dbReference type="NCBI Taxonomy" id="1336337"/>
    <lineage>
        <taxon>Eukaryota</taxon>
        <taxon>Fungi</taxon>
        <taxon>Dikarya</taxon>
        <taxon>Ascomycota</taxon>
        <taxon>Pezizomycotina</taxon>
        <taxon>Pezizomycetes</taxon>
        <taxon>Pezizales</taxon>
        <taxon>Tuberaceae</taxon>
        <taxon>Choiromyces</taxon>
    </lineage>
</organism>
<keyword evidence="2" id="KW-1185">Reference proteome</keyword>
<gene>
    <name evidence="1" type="ORF">L873DRAFT_1843598</name>
</gene>
<evidence type="ECO:0000313" key="1">
    <source>
        <dbReference type="EMBL" id="RPA99493.1"/>
    </source>
</evidence>
<name>A0A3N4JMM1_9PEZI</name>
<evidence type="ECO:0000313" key="2">
    <source>
        <dbReference type="Proteomes" id="UP000276215"/>
    </source>
</evidence>
<sequence>MNEMQMDVKIGHKKPINLFENYFLILSQLVFDTFCVLAMSAEVDTKITITTDQRNHLGEDIIEAGECQKSLVNEGLIPFQDALTISSTLEELENQALNMEIWCMGGHSSLESSGLEEEQRLQVE</sequence>
<accession>A0A3N4JMM1</accession>
<dbReference type="AlphaFoldDB" id="A0A3N4JMM1"/>
<protein>
    <submittedName>
        <fullName evidence="1">Uncharacterized protein</fullName>
    </submittedName>
</protein>
<reference evidence="1 2" key="1">
    <citation type="journal article" date="2018" name="Nat. Ecol. Evol.">
        <title>Pezizomycetes genomes reveal the molecular basis of ectomycorrhizal truffle lifestyle.</title>
        <authorList>
            <person name="Murat C."/>
            <person name="Payen T."/>
            <person name="Noel B."/>
            <person name="Kuo A."/>
            <person name="Morin E."/>
            <person name="Chen J."/>
            <person name="Kohler A."/>
            <person name="Krizsan K."/>
            <person name="Balestrini R."/>
            <person name="Da Silva C."/>
            <person name="Montanini B."/>
            <person name="Hainaut M."/>
            <person name="Levati E."/>
            <person name="Barry K.W."/>
            <person name="Belfiori B."/>
            <person name="Cichocki N."/>
            <person name="Clum A."/>
            <person name="Dockter R.B."/>
            <person name="Fauchery L."/>
            <person name="Guy J."/>
            <person name="Iotti M."/>
            <person name="Le Tacon F."/>
            <person name="Lindquist E.A."/>
            <person name="Lipzen A."/>
            <person name="Malagnac F."/>
            <person name="Mello A."/>
            <person name="Molinier V."/>
            <person name="Miyauchi S."/>
            <person name="Poulain J."/>
            <person name="Riccioni C."/>
            <person name="Rubini A."/>
            <person name="Sitrit Y."/>
            <person name="Splivallo R."/>
            <person name="Traeger S."/>
            <person name="Wang M."/>
            <person name="Zifcakova L."/>
            <person name="Wipf D."/>
            <person name="Zambonelli A."/>
            <person name="Paolocci F."/>
            <person name="Nowrousian M."/>
            <person name="Ottonello S."/>
            <person name="Baldrian P."/>
            <person name="Spatafora J.W."/>
            <person name="Henrissat B."/>
            <person name="Nagy L.G."/>
            <person name="Aury J.M."/>
            <person name="Wincker P."/>
            <person name="Grigoriev I.V."/>
            <person name="Bonfante P."/>
            <person name="Martin F.M."/>
        </authorList>
    </citation>
    <scope>NUCLEOTIDE SEQUENCE [LARGE SCALE GENOMIC DNA]</scope>
    <source>
        <strain evidence="1 2">120613-1</strain>
    </source>
</reference>
<dbReference type="Proteomes" id="UP000276215">
    <property type="component" value="Unassembled WGS sequence"/>
</dbReference>